<feature type="transmembrane region" description="Helical" evidence="2">
    <location>
        <begin position="12"/>
        <end position="34"/>
    </location>
</feature>
<accession>A0A955I5E7</accession>
<protein>
    <submittedName>
        <fullName evidence="3">LPXTG cell wall anchor domain-containing protein</fullName>
    </submittedName>
</protein>
<evidence type="ECO:0000313" key="3">
    <source>
        <dbReference type="EMBL" id="MCA9374848.1"/>
    </source>
</evidence>
<feature type="compositionally biased region" description="Low complexity" evidence="1">
    <location>
        <begin position="173"/>
        <end position="188"/>
    </location>
</feature>
<keyword evidence="2" id="KW-0472">Membrane</keyword>
<comment type="caution">
    <text evidence="3">The sequence shown here is derived from an EMBL/GenBank/DDBJ whole genome shotgun (WGS) entry which is preliminary data.</text>
</comment>
<reference evidence="3" key="2">
    <citation type="journal article" date="2021" name="Microbiome">
        <title>Successional dynamics and alternative stable states in a saline activated sludge microbial community over 9 years.</title>
        <authorList>
            <person name="Wang Y."/>
            <person name="Ye J."/>
            <person name="Ju F."/>
            <person name="Liu L."/>
            <person name="Boyd J.A."/>
            <person name="Deng Y."/>
            <person name="Parks D.H."/>
            <person name="Jiang X."/>
            <person name="Yin X."/>
            <person name="Woodcroft B.J."/>
            <person name="Tyson G.W."/>
            <person name="Hugenholtz P."/>
            <person name="Polz M.F."/>
            <person name="Zhang T."/>
        </authorList>
    </citation>
    <scope>NUCLEOTIDE SEQUENCE</scope>
    <source>
        <strain evidence="3">HKST-UBA16</strain>
    </source>
</reference>
<evidence type="ECO:0000256" key="2">
    <source>
        <dbReference type="SAM" id="Phobius"/>
    </source>
</evidence>
<name>A0A955I5E7_9BACT</name>
<dbReference type="GO" id="GO:0030246">
    <property type="term" value="F:carbohydrate binding"/>
    <property type="evidence" value="ECO:0007669"/>
    <property type="project" value="InterPro"/>
</dbReference>
<gene>
    <name evidence="3" type="ORF">KC622_00795</name>
</gene>
<dbReference type="InterPro" id="IPR008965">
    <property type="entry name" value="CBM2/CBM3_carb-bd_dom_sf"/>
</dbReference>
<proteinExistence type="predicted"/>
<keyword evidence="2" id="KW-1133">Transmembrane helix</keyword>
<dbReference type="EMBL" id="JAGQLM010000031">
    <property type="protein sequence ID" value="MCA9374848.1"/>
    <property type="molecule type" value="Genomic_DNA"/>
</dbReference>
<sequence length="245" mass="24829">MLKLLSNKDRNLLSISLIKVFSFVISAALFYSLAISSSYAGSTLSIDPASATVSSNFDVQVNVSTTGSSVAGFDIAVNYTGPIKYVSSKAGTLNCSPVVSTGSKSVNIACLGSLDFLKNSGSMAILTFAPNGTGAAEITITVNDTDGTIDSTSGAKFTVKEASSGGSGGAGTSGSTTSGTTGTTSTAGQLPSTAESSVHAFVIIGGSLLFIGVGFIAIFHHYDSMESIPNEVVEQSLVKKVKDNC</sequence>
<reference evidence="3" key="1">
    <citation type="submission" date="2020-04" db="EMBL/GenBank/DDBJ databases">
        <authorList>
            <person name="Zhang T."/>
        </authorList>
    </citation>
    <scope>NUCLEOTIDE SEQUENCE</scope>
    <source>
        <strain evidence="3">HKST-UBA16</strain>
    </source>
</reference>
<keyword evidence="2" id="KW-0812">Transmembrane</keyword>
<evidence type="ECO:0000313" key="4">
    <source>
        <dbReference type="Proteomes" id="UP000748332"/>
    </source>
</evidence>
<evidence type="ECO:0000256" key="1">
    <source>
        <dbReference type="SAM" id="MobiDB-lite"/>
    </source>
</evidence>
<feature type="region of interest" description="Disordered" evidence="1">
    <location>
        <begin position="161"/>
        <end position="190"/>
    </location>
</feature>
<dbReference type="NCBIfam" id="TIGR01167">
    <property type="entry name" value="LPXTG_anchor"/>
    <property type="match status" value="1"/>
</dbReference>
<dbReference type="SUPFAM" id="SSF49384">
    <property type="entry name" value="Carbohydrate-binding domain"/>
    <property type="match status" value="1"/>
</dbReference>
<organism evidence="3 4">
    <name type="scientific">Candidatus Dojkabacteria bacterium</name>
    <dbReference type="NCBI Taxonomy" id="2099670"/>
    <lineage>
        <taxon>Bacteria</taxon>
        <taxon>Candidatus Dojkabacteria</taxon>
    </lineage>
</organism>
<dbReference type="Proteomes" id="UP000748332">
    <property type="component" value="Unassembled WGS sequence"/>
</dbReference>
<feature type="transmembrane region" description="Helical" evidence="2">
    <location>
        <begin position="198"/>
        <end position="219"/>
    </location>
</feature>
<dbReference type="Gene3D" id="2.60.40.680">
    <property type="match status" value="1"/>
</dbReference>
<dbReference type="AlphaFoldDB" id="A0A955I5E7"/>